<dbReference type="InterPro" id="IPR012675">
    <property type="entry name" value="Beta-grasp_dom_sf"/>
</dbReference>
<dbReference type="EMBL" id="JBHFQA010000014">
    <property type="protein sequence ID" value="KAL2087870.1"/>
    <property type="molecule type" value="Genomic_DNA"/>
</dbReference>
<evidence type="ECO:0000256" key="3">
    <source>
        <dbReference type="ARBA" id="ARBA00022741"/>
    </source>
</evidence>
<feature type="domain" description="YchF C-terminal" evidence="7">
    <location>
        <begin position="227"/>
        <end position="275"/>
    </location>
</feature>
<keyword evidence="4" id="KW-0067">ATP-binding</keyword>
<keyword evidence="2" id="KW-0479">Metal-binding</keyword>
<evidence type="ECO:0000256" key="4">
    <source>
        <dbReference type="ARBA" id="ARBA00022840"/>
    </source>
</evidence>
<keyword evidence="3" id="KW-0547">Nucleotide-binding</keyword>
<reference evidence="8 9" key="1">
    <citation type="submission" date="2024-09" db="EMBL/GenBank/DDBJ databases">
        <title>A chromosome-level genome assembly of Gray's grenadier anchovy, Coilia grayii.</title>
        <authorList>
            <person name="Fu Z."/>
        </authorList>
    </citation>
    <scope>NUCLEOTIDE SEQUENCE [LARGE SCALE GENOMIC DNA]</scope>
    <source>
        <strain evidence="8">G4</strain>
        <tissue evidence="8">Muscle</tissue>
    </source>
</reference>
<dbReference type="AlphaFoldDB" id="A0ABD1JNI7"/>
<gene>
    <name evidence="8" type="ORF">ACEWY4_016698</name>
</gene>
<proteinExistence type="predicted"/>
<feature type="region of interest" description="Disordered" evidence="6">
    <location>
        <begin position="648"/>
        <end position="670"/>
    </location>
</feature>
<evidence type="ECO:0000313" key="8">
    <source>
        <dbReference type="EMBL" id="KAL2087870.1"/>
    </source>
</evidence>
<dbReference type="GO" id="GO:0005524">
    <property type="term" value="F:ATP binding"/>
    <property type="evidence" value="ECO:0007669"/>
    <property type="project" value="UniProtKB-KW"/>
</dbReference>
<keyword evidence="9" id="KW-1185">Reference proteome</keyword>
<evidence type="ECO:0000256" key="1">
    <source>
        <dbReference type="ARBA" id="ARBA00001946"/>
    </source>
</evidence>
<name>A0ABD1JNI7_9TELE</name>
<evidence type="ECO:0000256" key="2">
    <source>
        <dbReference type="ARBA" id="ARBA00022723"/>
    </source>
</evidence>
<dbReference type="InterPro" id="IPR012676">
    <property type="entry name" value="TGS-like"/>
</dbReference>
<comment type="caution">
    <text evidence="8">The sequence shown here is derived from an EMBL/GenBank/DDBJ whole genome shotgun (WGS) entry which is preliminary data.</text>
</comment>
<dbReference type="SUPFAM" id="SSF53098">
    <property type="entry name" value="Ribonuclease H-like"/>
    <property type="match status" value="1"/>
</dbReference>
<accession>A0ABD1JNI7</accession>
<dbReference type="InterPro" id="IPR012337">
    <property type="entry name" value="RNaseH-like_sf"/>
</dbReference>
<feature type="compositionally biased region" description="Polar residues" evidence="6">
    <location>
        <begin position="485"/>
        <end position="495"/>
    </location>
</feature>
<dbReference type="GO" id="GO:0046872">
    <property type="term" value="F:metal ion binding"/>
    <property type="evidence" value="ECO:0007669"/>
    <property type="project" value="UniProtKB-KW"/>
</dbReference>
<dbReference type="Pfam" id="PF06071">
    <property type="entry name" value="YchF-GTPase_C"/>
    <property type="match status" value="1"/>
</dbReference>
<organism evidence="8 9">
    <name type="scientific">Coilia grayii</name>
    <name type="common">Gray's grenadier anchovy</name>
    <dbReference type="NCBI Taxonomy" id="363190"/>
    <lineage>
        <taxon>Eukaryota</taxon>
        <taxon>Metazoa</taxon>
        <taxon>Chordata</taxon>
        <taxon>Craniata</taxon>
        <taxon>Vertebrata</taxon>
        <taxon>Euteleostomi</taxon>
        <taxon>Actinopterygii</taxon>
        <taxon>Neopterygii</taxon>
        <taxon>Teleostei</taxon>
        <taxon>Clupei</taxon>
        <taxon>Clupeiformes</taxon>
        <taxon>Clupeoidei</taxon>
        <taxon>Engraulidae</taxon>
        <taxon>Coilinae</taxon>
        <taxon>Coilia</taxon>
    </lineage>
</organism>
<comment type="cofactor">
    <cofactor evidence="1">
        <name>Mg(2+)</name>
        <dbReference type="ChEBI" id="CHEBI:18420"/>
    </cofactor>
</comment>
<sequence>MQRPLHKLIQEVDTRWNSTYHMLQRIFEERQAVGAALATLRTDVTPLSSEDYESITACLKLLAQFYQATVELSEEKRVSGSKIIPMTKMLMIYLFDSIGKTSHTTAKQLGENMIAMMQNKFDSIEKNQTALTHSTLLDPRFKTIGFYNQSNAQAAVKRLTFQCSQLFVRHAPPVTQEEPSTSASSQPPPANVEIPSTTDINLWETLNRDASEARLARNATVDASVEKRTPQAAGKIHTDFEKGFIMAKVMKYDDFKEEGTEAAVKGSECHSLNGRYGLRRNIVPSKRLQDFYVEGVSLSKKKCTRTKTNGNNGDSSTVGALLHLPISTEATYSSGGDSLVCRIKTPRLQGACQNDHGSHCGSISGPQAPKEIYWGSKAPSKETLEMATILLGLGQHVYLQDTVQQAGSTSQDAPLVQERRLGEHQDHTYCKVSTQPSATSGHVDSCESEGRRKKQANPHRIMPSKLQTQDIKVLRVAQAGHQTISRSGLHTQPGASSGHAASCESKGRRSKQANPRHIMASKVQKQDYRVLHVPQAALFCSKPSFAGLPYSLNQILGIPQTPCHGFIGGKNLNDGEKFSPQDIDIPLEWSTSPREKEDMFFPHLNDSSYKAEAAERKRRETALQSSLRHMKEPLDERYVKNAAVLPDLRKPTPAPAPIPTQKPSFSNGPLPQEEPVKIHGYNVENFKRIYHSVVDPKLTTKSGNPRPYGLQMGRVIKQRMWEKFQCPSFLETEGADGRVWISESYCSPTLEPYAPVIDVDISEEPMPEKPKRKRARR</sequence>
<evidence type="ECO:0000256" key="5">
    <source>
        <dbReference type="ARBA" id="ARBA00022842"/>
    </source>
</evidence>
<feature type="compositionally biased region" description="Low complexity" evidence="6">
    <location>
        <begin position="175"/>
        <end position="185"/>
    </location>
</feature>
<dbReference type="SUPFAM" id="SSF81271">
    <property type="entry name" value="TGS-like"/>
    <property type="match status" value="1"/>
</dbReference>
<dbReference type="PANTHER" id="PTHR15578:SF0">
    <property type="entry name" value="CHROMOSOME 22 OPEN READING FRAME 31"/>
    <property type="match status" value="1"/>
</dbReference>
<dbReference type="Pfam" id="PF15578">
    <property type="entry name" value="DUF4662"/>
    <property type="match status" value="1"/>
</dbReference>
<feature type="compositionally biased region" description="Polar residues" evidence="6">
    <location>
        <begin position="432"/>
        <end position="442"/>
    </location>
</feature>
<feature type="region of interest" description="Disordered" evidence="6">
    <location>
        <begin position="172"/>
        <end position="195"/>
    </location>
</feature>
<dbReference type="PANTHER" id="PTHR15578">
    <property type="entry name" value="CHROMOSOME 8 C22ORF31 HOMOLOG"/>
    <property type="match status" value="1"/>
</dbReference>
<feature type="region of interest" description="Disordered" evidence="6">
    <location>
        <begin position="485"/>
        <end position="517"/>
    </location>
</feature>
<evidence type="ECO:0000313" key="9">
    <source>
        <dbReference type="Proteomes" id="UP001591681"/>
    </source>
</evidence>
<dbReference type="InterPro" id="IPR028970">
    <property type="entry name" value="DUF4662"/>
</dbReference>
<feature type="region of interest" description="Disordered" evidence="6">
    <location>
        <begin position="432"/>
        <end position="462"/>
    </location>
</feature>
<dbReference type="Proteomes" id="UP001591681">
    <property type="component" value="Unassembled WGS sequence"/>
</dbReference>
<keyword evidence="5" id="KW-0460">Magnesium</keyword>
<dbReference type="InterPro" id="IPR013029">
    <property type="entry name" value="YchF_C"/>
</dbReference>
<feature type="region of interest" description="Disordered" evidence="6">
    <location>
        <begin position="758"/>
        <end position="777"/>
    </location>
</feature>
<dbReference type="Gene3D" id="3.10.20.30">
    <property type="match status" value="1"/>
</dbReference>
<dbReference type="FunFam" id="3.10.20.30:FF:000029">
    <property type="entry name" value="Obg-like ATPase 1"/>
    <property type="match status" value="1"/>
</dbReference>
<protein>
    <recommendedName>
        <fullName evidence="7">YchF C-terminal domain-containing protein</fullName>
    </recommendedName>
</protein>
<evidence type="ECO:0000256" key="6">
    <source>
        <dbReference type="SAM" id="MobiDB-lite"/>
    </source>
</evidence>
<evidence type="ECO:0000259" key="7">
    <source>
        <dbReference type="Pfam" id="PF06071"/>
    </source>
</evidence>